<accession>A0ABU0JCB9</accession>
<comment type="similarity">
    <text evidence="2">Belongs to the bacterial solute-binding protein 2 family.</text>
</comment>
<dbReference type="PANTHER" id="PTHR46847:SF1">
    <property type="entry name" value="D-ALLOSE-BINDING PERIPLASMIC PROTEIN-RELATED"/>
    <property type="match status" value="1"/>
</dbReference>
<proteinExistence type="inferred from homology"/>
<evidence type="ECO:0000313" key="6">
    <source>
        <dbReference type="Proteomes" id="UP001242480"/>
    </source>
</evidence>
<evidence type="ECO:0000256" key="2">
    <source>
        <dbReference type="ARBA" id="ARBA00007639"/>
    </source>
</evidence>
<organism evidence="5 6">
    <name type="scientific">Labrys wisconsinensis</name>
    <dbReference type="NCBI Taxonomy" id="425677"/>
    <lineage>
        <taxon>Bacteria</taxon>
        <taxon>Pseudomonadati</taxon>
        <taxon>Pseudomonadota</taxon>
        <taxon>Alphaproteobacteria</taxon>
        <taxon>Hyphomicrobiales</taxon>
        <taxon>Xanthobacteraceae</taxon>
        <taxon>Labrys</taxon>
    </lineage>
</organism>
<dbReference type="RefSeq" id="WP_307277888.1">
    <property type="nucleotide sequence ID" value="NZ_JAUSVX010000010.1"/>
</dbReference>
<dbReference type="Proteomes" id="UP001242480">
    <property type="component" value="Unassembled WGS sequence"/>
</dbReference>
<dbReference type="EMBL" id="JAUSVX010000010">
    <property type="protein sequence ID" value="MDQ0471937.1"/>
    <property type="molecule type" value="Genomic_DNA"/>
</dbReference>
<sequence length="357" mass="39030">MINSTMRRRIIGRMATGFIVLSGISFGSLQPALAEEPITMGASVPYMNDPAWVRIVDYAQYVAKILDINLVVVDAAGKEDKQIQDVQSLLSRDVKALIFVPVSAANAPAIIRLADRAKVPAIATDRYPGFPANNKESPYLTFVGPDNVDAGRKIAQFMIDQGVKNFVAIGGTPGDSNNQERSKGMRDAIAASADKGVKLLQYVGVLQSEDNGYATMQNLLSAHPSGTIDGVWCYNDALCVGAYRAIKQAGRDKEIKIGSMDLNPQALDLIKDKTNFIYSIGGHWLMLGFAEMIAYDYVHGHKPLSDFSRIEDVGVDADGFSKFKAQYIDSNPPFDIKHYMLTFNPDTKTQTPPLTLK</sequence>
<gene>
    <name evidence="5" type="ORF">QO011_004964</name>
</gene>
<feature type="domain" description="Periplasmic binding protein" evidence="4">
    <location>
        <begin position="43"/>
        <end position="274"/>
    </location>
</feature>
<comment type="subcellular location">
    <subcellularLocation>
        <location evidence="1">Cell envelope</location>
    </subcellularLocation>
</comment>
<keyword evidence="6" id="KW-1185">Reference proteome</keyword>
<evidence type="ECO:0000313" key="5">
    <source>
        <dbReference type="EMBL" id="MDQ0471937.1"/>
    </source>
</evidence>
<evidence type="ECO:0000259" key="4">
    <source>
        <dbReference type="Pfam" id="PF13407"/>
    </source>
</evidence>
<protein>
    <submittedName>
        <fullName evidence="5">Simple sugar transport system substrate-binding protein/ribose transport system substrate-binding protein</fullName>
    </submittedName>
</protein>
<dbReference type="PANTHER" id="PTHR46847">
    <property type="entry name" value="D-ALLOSE-BINDING PERIPLASMIC PROTEIN-RELATED"/>
    <property type="match status" value="1"/>
</dbReference>
<evidence type="ECO:0000256" key="3">
    <source>
        <dbReference type="ARBA" id="ARBA00022729"/>
    </source>
</evidence>
<dbReference type="Pfam" id="PF13407">
    <property type="entry name" value="Peripla_BP_4"/>
    <property type="match status" value="1"/>
</dbReference>
<comment type="caution">
    <text evidence="5">The sequence shown here is derived from an EMBL/GenBank/DDBJ whole genome shotgun (WGS) entry which is preliminary data.</text>
</comment>
<keyword evidence="5" id="KW-0813">Transport</keyword>
<name>A0ABU0JCB9_9HYPH</name>
<keyword evidence="5" id="KW-0762">Sugar transport</keyword>
<keyword evidence="3" id="KW-0732">Signal</keyword>
<evidence type="ECO:0000256" key="1">
    <source>
        <dbReference type="ARBA" id="ARBA00004196"/>
    </source>
</evidence>
<reference evidence="5 6" key="1">
    <citation type="submission" date="2023-07" db="EMBL/GenBank/DDBJ databases">
        <title>Genomic Encyclopedia of Type Strains, Phase IV (KMG-IV): sequencing the most valuable type-strain genomes for metagenomic binning, comparative biology and taxonomic classification.</title>
        <authorList>
            <person name="Goeker M."/>
        </authorList>
    </citation>
    <scope>NUCLEOTIDE SEQUENCE [LARGE SCALE GENOMIC DNA]</scope>
    <source>
        <strain evidence="5 6">DSM 19619</strain>
    </source>
</reference>
<dbReference type="InterPro" id="IPR025997">
    <property type="entry name" value="SBP_2_dom"/>
</dbReference>
<dbReference type="SUPFAM" id="SSF53822">
    <property type="entry name" value="Periplasmic binding protein-like I"/>
    <property type="match status" value="1"/>
</dbReference>
<dbReference type="InterPro" id="IPR028082">
    <property type="entry name" value="Peripla_BP_I"/>
</dbReference>
<dbReference type="Gene3D" id="3.40.50.2300">
    <property type="match status" value="2"/>
</dbReference>